<organism evidence="2 3">
    <name type="scientific">Goodea atripinnis</name>
    <dbReference type="NCBI Taxonomy" id="208336"/>
    <lineage>
        <taxon>Eukaryota</taxon>
        <taxon>Metazoa</taxon>
        <taxon>Chordata</taxon>
        <taxon>Craniata</taxon>
        <taxon>Vertebrata</taxon>
        <taxon>Euteleostomi</taxon>
        <taxon>Actinopterygii</taxon>
        <taxon>Neopterygii</taxon>
        <taxon>Teleostei</taxon>
        <taxon>Neoteleostei</taxon>
        <taxon>Acanthomorphata</taxon>
        <taxon>Ovalentaria</taxon>
        <taxon>Atherinomorphae</taxon>
        <taxon>Cyprinodontiformes</taxon>
        <taxon>Goodeidae</taxon>
        <taxon>Goodea</taxon>
    </lineage>
</organism>
<dbReference type="EMBL" id="JAHRIO010050329">
    <property type="protein sequence ID" value="MEQ2174356.1"/>
    <property type="molecule type" value="Genomic_DNA"/>
</dbReference>
<gene>
    <name evidence="2" type="ORF">GOODEAATRI_007141</name>
</gene>
<sequence length="94" mass="10326">MLLTRDRDAPRNKSFFISSRFLRALAAPVPHILVFLAGGGIPSLFRLVFLALSSAVCRLSTWTPAPCRPAEREPAKRRTCVTFAGARLSLLLST</sequence>
<keyword evidence="1" id="KW-1133">Transmembrane helix</keyword>
<keyword evidence="1" id="KW-0472">Membrane</keyword>
<protein>
    <recommendedName>
        <fullName evidence="4">Transmembrane protein</fullName>
    </recommendedName>
</protein>
<evidence type="ECO:0000313" key="2">
    <source>
        <dbReference type="EMBL" id="MEQ2174356.1"/>
    </source>
</evidence>
<evidence type="ECO:0008006" key="4">
    <source>
        <dbReference type="Google" id="ProtNLM"/>
    </source>
</evidence>
<keyword evidence="3" id="KW-1185">Reference proteome</keyword>
<keyword evidence="1" id="KW-0812">Transmembrane</keyword>
<accession>A0ABV0NTL6</accession>
<evidence type="ECO:0000313" key="3">
    <source>
        <dbReference type="Proteomes" id="UP001476798"/>
    </source>
</evidence>
<comment type="caution">
    <text evidence="2">The sequence shown here is derived from an EMBL/GenBank/DDBJ whole genome shotgun (WGS) entry which is preliminary data.</text>
</comment>
<evidence type="ECO:0000256" key="1">
    <source>
        <dbReference type="SAM" id="Phobius"/>
    </source>
</evidence>
<reference evidence="2 3" key="1">
    <citation type="submission" date="2021-06" db="EMBL/GenBank/DDBJ databases">
        <authorList>
            <person name="Palmer J.M."/>
        </authorList>
    </citation>
    <scope>NUCLEOTIDE SEQUENCE [LARGE SCALE GENOMIC DNA]</scope>
    <source>
        <strain evidence="2 3">GA_2019</strain>
        <tissue evidence="2">Muscle</tissue>
    </source>
</reference>
<dbReference type="Proteomes" id="UP001476798">
    <property type="component" value="Unassembled WGS sequence"/>
</dbReference>
<name>A0ABV0NTL6_9TELE</name>
<proteinExistence type="predicted"/>
<feature type="transmembrane region" description="Helical" evidence="1">
    <location>
        <begin position="21"/>
        <end position="41"/>
    </location>
</feature>